<dbReference type="InterPro" id="IPR013399">
    <property type="entry name" value="CRISPR-assoc_prot_Csy3"/>
</dbReference>
<protein>
    <submittedName>
        <fullName evidence="1">Type I-F CRISPR-associated protein Csy3</fullName>
    </submittedName>
</protein>
<dbReference type="NCBIfam" id="TIGR02566">
    <property type="entry name" value="cas_Csy3"/>
    <property type="match status" value="1"/>
</dbReference>
<evidence type="ECO:0000313" key="2">
    <source>
        <dbReference type="Proteomes" id="UP000253075"/>
    </source>
</evidence>
<proteinExistence type="predicted"/>
<gene>
    <name evidence="1" type="primary">csy3</name>
    <name evidence="1" type="ORF">C6C11_14140</name>
</gene>
<dbReference type="EMBL" id="PUTQ01000020">
    <property type="protein sequence ID" value="RCF48229.1"/>
    <property type="molecule type" value="Genomic_DNA"/>
</dbReference>
<reference evidence="1 2" key="1">
    <citation type="journal article" date="2018" name="PLoS ONE">
        <title>Phenotypic characterization and whole genome analysis of extended-spectrum beta-lactamase-producing bacteria isolated from dogs in Germany.</title>
        <authorList>
            <person name="Boehmer T."/>
            <person name="Vogler A.J."/>
            <person name="Thomas A."/>
            <person name="Sauer S."/>
            <person name="Hergenroether M."/>
            <person name="Straubinger R.K."/>
            <person name="Birdsell D."/>
            <person name="Keim P."/>
            <person name="Sahl J.W."/>
            <person name="Williamson C.H."/>
            <person name="Riehm J.M."/>
        </authorList>
    </citation>
    <scope>NUCLEOTIDE SEQUENCE [LARGE SCALE GENOMIC DNA]</scope>
    <source>
        <strain evidence="1 2">AFG_SD03_1510_Ahy_093</strain>
    </source>
</reference>
<dbReference type="Proteomes" id="UP000253075">
    <property type="component" value="Unassembled WGS sequence"/>
</dbReference>
<accession>A0ABD7G655</accession>
<organism evidence="1 2">
    <name type="scientific">Aeromonas hydrophila</name>
    <dbReference type="NCBI Taxonomy" id="644"/>
    <lineage>
        <taxon>Bacteria</taxon>
        <taxon>Pseudomonadati</taxon>
        <taxon>Pseudomonadota</taxon>
        <taxon>Gammaproteobacteria</taxon>
        <taxon>Aeromonadales</taxon>
        <taxon>Aeromonadaceae</taxon>
        <taxon>Aeromonas</taxon>
    </lineage>
</organism>
<sequence>MVQQTRGKCMELCTHLSYSRSLSPGKAVFFYKTAESDFVPLRIEVAKISGQKCGYTEGFDANLKPKNIERYELAYSNPQTIEACYVPPNVDELYCRFSLRVEANSMRPYVCSNPDVLRVMIGLAQAYQRLGGYNELARRYSANVLRGIWLWRNQYTQGTKIEIKTSLGSTYNIPDARRLSWSGDWPELEQKQLEQLTSEMAKALSQPDIFWFADVTASLKTGFCQEIFPSQKFTERPDDHSVASRQLATVECSDGQLAACINPQKIGAALQKIDDWWANDADLPLRVHEYGANHEALTALRHPATGQDFYHLLTKAEQFVTVLESSEGGGVELPGEVHYLMAVLVKGGLFQKGKGR</sequence>
<evidence type="ECO:0000313" key="1">
    <source>
        <dbReference type="EMBL" id="RCF48229.1"/>
    </source>
</evidence>
<dbReference type="AlphaFoldDB" id="A0ABD7G655"/>
<dbReference type="Pfam" id="PF09615">
    <property type="entry name" value="Cas_Csy3"/>
    <property type="match status" value="1"/>
</dbReference>
<name>A0ABD7G655_AERHY</name>
<comment type="caution">
    <text evidence="1">The sequence shown here is derived from an EMBL/GenBank/DDBJ whole genome shotgun (WGS) entry which is preliminary data.</text>
</comment>
<reference evidence="2" key="2">
    <citation type="submission" date="2018-02" db="EMBL/GenBank/DDBJ databases">
        <title>Phenotypic characterization and whole genome analysis of multidrug-resistant, extended-spectrum beta-lactamase-producing bacteria isolated from dogs in Germany.</title>
        <authorList>
            <person name="Williamson C."/>
        </authorList>
    </citation>
    <scope>NUCLEOTIDE SEQUENCE [LARGE SCALE GENOMIC DNA]</scope>
    <source>
        <strain evidence="2">AFG_SD03_1510_Ahy_093</strain>
    </source>
</reference>